<reference evidence="2 3" key="1">
    <citation type="journal article" date="2018" name="BMC Genomics">
        <title>Genomic comparison of Trypanosoma conorhini and Trypanosoma rangeli to Trypanosoma cruzi strains of high and low virulence.</title>
        <authorList>
            <person name="Bradwell K.R."/>
            <person name="Koparde V.N."/>
            <person name="Matveyev A.V."/>
            <person name="Serrano M.G."/>
            <person name="Alves J.M."/>
            <person name="Parikh H."/>
            <person name="Huang B."/>
            <person name="Lee V."/>
            <person name="Espinosa-Alvarez O."/>
            <person name="Ortiz P.A."/>
            <person name="Costa-Martins A.G."/>
            <person name="Teixeira M.M."/>
            <person name="Buck G.A."/>
        </authorList>
    </citation>
    <scope>NUCLEOTIDE SEQUENCE [LARGE SCALE GENOMIC DNA]</scope>
    <source>
        <strain evidence="2 3">AM80</strain>
    </source>
</reference>
<evidence type="ECO:0000256" key="1">
    <source>
        <dbReference type="SAM" id="Phobius"/>
    </source>
</evidence>
<gene>
    <name evidence="2" type="ORF">TraAM80_01722</name>
</gene>
<dbReference type="RefSeq" id="XP_029241372.1">
    <property type="nucleotide sequence ID" value="XM_029378754.1"/>
</dbReference>
<protein>
    <submittedName>
        <fullName evidence="2">Uncharacterized protein</fullName>
    </submittedName>
</protein>
<keyword evidence="1" id="KW-1133">Transmembrane helix</keyword>
<dbReference type="GeneID" id="40325655"/>
<keyword evidence="3" id="KW-1185">Reference proteome</keyword>
<evidence type="ECO:0000313" key="3">
    <source>
        <dbReference type="Proteomes" id="UP000283634"/>
    </source>
</evidence>
<sequence length="106" mass="11876">MDQYVSFLIPVSPSYQMNVIDVCASFVVVVFFFLVTSLAVCVIDTVCVYVSIYCQPPSGAVDIRLTQCSSHSPSSRGPKKYFSRGWQLREGSWRYGAGLQVMYVEL</sequence>
<keyword evidence="1" id="KW-0812">Transmembrane</keyword>
<accession>A0A3R7MYT4</accession>
<name>A0A3R7MYT4_TRYRA</name>
<proteinExistence type="predicted"/>
<dbReference type="AlphaFoldDB" id="A0A3R7MYT4"/>
<feature type="transmembrane region" description="Helical" evidence="1">
    <location>
        <begin position="24"/>
        <end position="50"/>
    </location>
</feature>
<comment type="caution">
    <text evidence="2">The sequence shown here is derived from an EMBL/GenBank/DDBJ whole genome shotgun (WGS) entry which is preliminary data.</text>
</comment>
<dbReference type="EMBL" id="MKGL01000036">
    <property type="protein sequence ID" value="RNF10146.1"/>
    <property type="molecule type" value="Genomic_DNA"/>
</dbReference>
<evidence type="ECO:0000313" key="2">
    <source>
        <dbReference type="EMBL" id="RNF10146.1"/>
    </source>
</evidence>
<dbReference type="Proteomes" id="UP000283634">
    <property type="component" value="Unassembled WGS sequence"/>
</dbReference>
<keyword evidence="1" id="KW-0472">Membrane</keyword>
<organism evidence="2 3">
    <name type="scientific">Trypanosoma rangeli</name>
    <dbReference type="NCBI Taxonomy" id="5698"/>
    <lineage>
        <taxon>Eukaryota</taxon>
        <taxon>Discoba</taxon>
        <taxon>Euglenozoa</taxon>
        <taxon>Kinetoplastea</taxon>
        <taxon>Metakinetoplastina</taxon>
        <taxon>Trypanosomatida</taxon>
        <taxon>Trypanosomatidae</taxon>
        <taxon>Trypanosoma</taxon>
        <taxon>Herpetosoma</taxon>
    </lineage>
</organism>